<keyword evidence="6" id="KW-0456">Lyase</keyword>
<dbReference type="HAMAP" id="MF_00805">
    <property type="entry name" value="CitD"/>
    <property type="match status" value="1"/>
</dbReference>
<evidence type="ECO:0000256" key="1">
    <source>
        <dbReference type="ARBA" id="ARBA00004496"/>
    </source>
</evidence>
<dbReference type="GeneID" id="74913749"/>
<dbReference type="InterPro" id="IPR006495">
    <property type="entry name" value="CitD"/>
</dbReference>
<dbReference type="NCBIfam" id="NF009726">
    <property type="entry name" value="PRK13253.1"/>
    <property type="match status" value="1"/>
</dbReference>
<organism evidence="6 7">
    <name type="scientific">Fructilactobacillus fructivorans</name>
    <dbReference type="NCBI Taxonomy" id="1614"/>
    <lineage>
        <taxon>Bacteria</taxon>
        <taxon>Bacillati</taxon>
        <taxon>Bacillota</taxon>
        <taxon>Bacilli</taxon>
        <taxon>Lactobacillales</taxon>
        <taxon>Lactobacillaceae</taxon>
        <taxon>Fructilactobacillus</taxon>
    </lineage>
</organism>
<keyword evidence="2 4" id="KW-0963">Cytoplasm</keyword>
<comment type="subcellular location">
    <subcellularLocation>
        <location evidence="1 4">Cytoplasm</location>
    </subcellularLocation>
</comment>
<dbReference type="Pfam" id="PF06857">
    <property type="entry name" value="ACP"/>
    <property type="match status" value="1"/>
</dbReference>
<dbReference type="OrthoDB" id="1120942at2"/>
<dbReference type="RefSeq" id="WP_039144837.1">
    <property type="nucleotide sequence ID" value="NZ_JOJZ01000021.1"/>
</dbReference>
<sequence>MGINKTAMDGTLESSDIQITVSKGTDGVQISLESDVKKRFGDDIIATIKEVVKKFGLDNVNIKAVDQGALDCVIRARTITAIQRAMDDSEQPAWEAL</sequence>
<dbReference type="PIRSF" id="PIRSF002736">
    <property type="entry name" value="Citrt_lyas_gamma"/>
    <property type="match status" value="1"/>
</dbReference>
<dbReference type="GO" id="GO:0016829">
    <property type="term" value="F:lyase activity"/>
    <property type="evidence" value="ECO:0007669"/>
    <property type="project" value="UniProtKB-KW"/>
</dbReference>
<comment type="function">
    <text evidence="4">Covalent carrier of the coenzyme of citrate lyase.</text>
</comment>
<dbReference type="PATRIC" id="fig|1614.7.peg.1032"/>
<keyword evidence="7" id="KW-1185">Reference proteome</keyword>
<dbReference type="NCBIfam" id="TIGR01608">
    <property type="entry name" value="citD"/>
    <property type="match status" value="1"/>
</dbReference>
<accession>A0A0C1Q040</accession>
<keyword evidence="3 4" id="KW-0597">Phosphoprotein</keyword>
<dbReference type="GO" id="GO:0005737">
    <property type="term" value="C:cytoplasm"/>
    <property type="evidence" value="ECO:0007669"/>
    <property type="project" value="UniProtKB-SubCell"/>
</dbReference>
<comment type="similarity">
    <text evidence="4">Belongs to the CitD family.</text>
</comment>
<dbReference type="InterPro" id="IPR023439">
    <property type="entry name" value="Mal_deCO2ase/Cit_lyase_ACP"/>
</dbReference>
<reference evidence="6 7" key="1">
    <citation type="submission" date="2014-06" db="EMBL/GenBank/DDBJ databases">
        <title>Functional and comparative genomic analyses of the Drosophila gut microbiota identify candidate symbiosis factors.</title>
        <authorList>
            <person name="Newell P.D."/>
            <person name="Chaston J.M."/>
            <person name="Douglas A.E."/>
        </authorList>
    </citation>
    <scope>NUCLEOTIDE SEQUENCE [LARGE SCALE GENOMIC DNA]</scope>
    <source>
        <strain evidence="6 7">DmCS_002</strain>
    </source>
</reference>
<dbReference type="Proteomes" id="UP000031397">
    <property type="component" value="Unassembled WGS sequence"/>
</dbReference>
<protein>
    <recommendedName>
        <fullName evidence="4">Citrate lyase acyl carrier protein</fullName>
    </recommendedName>
    <alternativeName>
        <fullName evidence="4">Citrate lyase gamma chain</fullName>
    </alternativeName>
</protein>
<comment type="subunit">
    <text evidence="4">Oligomer with a subunit composition of (alpha,beta,gamma)6.</text>
</comment>
<evidence type="ECO:0000313" key="7">
    <source>
        <dbReference type="Proteomes" id="UP000031397"/>
    </source>
</evidence>
<dbReference type="EMBL" id="JOJZ01000021">
    <property type="protein sequence ID" value="KID41243.1"/>
    <property type="molecule type" value="Genomic_DNA"/>
</dbReference>
<evidence type="ECO:0000256" key="3">
    <source>
        <dbReference type="ARBA" id="ARBA00022553"/>
    </source>
</evidence>
<gene>
    <name evidence="4" type="primary">citD</name>
    <name evidence="6" type="ORF">LfDm3_1088</name>
</gene>
<evidence type="ECO:0000256" key="4">
    <source>
        <dbReference type="HAMAP-Rule" id="MF_00805"/>
    </source>
</evidence>
<dbReference type="AlphaFoldDB" id="A0A0C1Q040"/>
<evidence type="ECO:0000256" key="2">
    <source>
        <dbReference type="ARBA" id="ARBA00022490"/>
    </source>
</evidence>
<comment type="caution">
    <text evidence="6">The sequence shown here is derived from an EMBL/GenBank/DDBJ whole genome shotgun (WGS) entry which is preliminary data.</text>
</comment>
<proteinExistence type="inferred from homology"/>
<evidence type="ECO:0000313" key="6">
    <source>
        <dbReference type="EMBL" id="KID41243.1"/>
    </source>
</evidence>
<evidence type="ECO:0000256" key="5">
    <source>
        <dbReference type="PIRSR" id="PIRSR002736-50"/>
    </source>
</evidence>
<feature type="modified residue" description="O-(phosphoribosyl dephospho-coenzyme A)serine" evidence="4 5">
    <location>
        <position position="14"/>
    </location>
</feature>
<name>A0A0C1Q040_9LACO</name>